<protein>
    <submittedName>
        <fullName evidence="1">Transmembrane domain-containing protein</fullName>
    </submittedName>
</protein>
<accession>A0A146KEG5</accession>
<feature type="non-terminal residue" evidence="1">
    <location>
        <position position="1"/>
    </location>
</feature>
<dbReference type="EMBL" id="GDID01002551">
    <property type="protein sequence ID" value="JAP94055.1"/>
    <property type="molecule type" value="Transcribed_RNA"/>
</dbReference>
<name>A0A146KEG5_9EUKA</name>
<evidence type="ECO:0000313" key="1">
    <source>
        <dbReference type="EMBL" id="JAP94055.1"/>
    </source>
</evidence>
<sequence>DDCIPKLTSSELQLILSLLNQDIHSIGLLSQSGVQTLTYTDRVQECLTSIYDSVAKSIIHKDDQINDLPQQIDEYKLMFFATHMPLLKNNFETTNVFGILDLLSIIEEKPEVFLNWGDRILLQEPDNTIVQQFEEIIGFKKIVANEPENQQLLDLMAHMYAKKLQLNVLRLIQYTFETVNHLLFRTQNFIQKVDPLQTDELQQFLPNDAHCVFKDCFIAGCEDCAIAYTEATLSKKIFLYCDFCNQCQLEIAQKIFLAYAKVELFTMKYHFKLMKRAFETCQCSEDVIALLMQGGVIPDGFGLEILENEINFYGNAQQQKRAPQITGRGCFIKYTKHQKEFNSILRLKAVGEAFYSLNIIKSRLDFMGLSLPYDNYGGIGKKFWLQSRIVTQQQQLQLLIHLLKLKSNKFKNLKIYNYQMQCIWTLEYEQKEDILSCPNNWYFAVLN</sequence>
<keyword evidence="1" id="KW-0812">Transmembrane</keyword>
<proteinExistence type="predicted"/>
<reference evidence="1" key="1">
    <citation type="submission" date="2015-07" db="EMBL/GenBank/DDBJ databases">
        <title>Adaptation to a free-living lifestyle via gene acquisitions in the diplomonad Trepomonas sp. PC1.</title>
        <authorList>
            <person name="Xu F."/>
            <person name="Jerlstrom-Hultqvist J."/>
            <person name="Kolisko M."/>
            <person name="Simpson A.G.B."/>
            <person name="Roger A.J."/>
            <person name="Svard S.G."/>
            <person name="Andersson J.O."/>
        </authorList>
    </citation>
    <scope>NUCLEOTIDE SEQUENCE</scope>
    <source>
        <strain evidence="1">PC1</strain>
    </source>
</reference>
<keyword evidence="1" id="KW-0472">Membrane</keyword>
<organism evidence="1">
    <name type="scientific">Trepomonas sp. PC1</name>
    <dbReference type="NCBI Taxonomy" id="1076344"/>
    <lineage>
        <taxon>Eukaryota</taxon>
        <taxon>Metamonada</taxon>
        <taxon>Diplomonadida</taxon>
        <taxon>Hexamitidae</taxon>
        <taxon>Hexamitinae</taxon>
        <taxon>Trepomonas</taxon>
    </lineage>
</organism>
<gene>
    <name evidence="1" type="ORF">TPC1_13429</name>
</gene>
<dbReference type="AlphaFoldDB" id="A0A146KEG5"/>